<feature type="signal peptide" evidence="2">
    <location>
        <begin position="1"/>
        <end position="17"/>
    </location>
</feature>
<dbReference type="InterPro" id="IPR052798">
    <property type="entry name" value="Giardia_VSA"/>
</dbReference>
<protein>
    <submittedName>
        <fullName evidence="3">Variant-specific surface protein</fullName>
    </submittedName>
</protein>
<dbReference type="InterPro" id="IPR005127">
    <property type="entry name" value="Giardia_VSP"/>
</dbReference>
<dbReference type="VEuPathDB" id="GiardiaDB:GL50581_2672"/>
<dbReference type="InterPro" id="IPR009030">
    <property type="entry name" value="Growth_fac_rcpt_cys_sf"/>
</dbReference>
<dbReference type="VEuPathDB" id="GiardiaDB:DHA2_150289"/>
<evidence type="ECO:0000313" key="3">
    <source>
        <dbReference type="EMBL" id="ESU40149.1"/>
    </source>
</evidence>
<proteinExistence type="predicted"/>
<gene>
    <name evidence="3" type="ORF">GSB_153219</name>
</gene>
<reference evidence="4" key="1">
    <citation type="submission" date="2012-02" db="EMBL/GenBank/DDBJ databases">
        <title>Genome sequencing of Giardia lamblia Genotypes A2 and B isolates (DH and GS) and comparative analysis with the genomes of Genotypes A1 and E (WB and Pig).</title>
        <authorList>
            <person name="Adam R."/>
            <person name="Dahlstrom E."/>
            <person name="Martens C."/>
            <person name="Bruno D."/>
            <person name="Barbian K."/>
            <person name="Porcella S.F."/>
            <person name="Nash T."/>
        </authorList>
    </citation>
    <scope>NUCLEOTIDE SEQUENCE</scope>
    <source>
        <strain evidence="4">GS</strain>
    </source>
</reference>
<dbReference type="AlphaFoldDB" id="V6TNI1"/>
<reference evidence="3 4" key="2">
    <citation type="journal article" date="2013" name="Genome Biol. Evol.">
        <title>Genome sequencing of Giardia lamblia genotypes A2 and B isolates (DH and GS) and comparative analysis with the genomes of genotypes A1 and E (WB and Pig).</title>
        <authorList>
            <person name="Adam R.D."/>
            <person name="Dahlstrom E.W."/>
            <person name="Martens C.A."/>
            <person name="Bruno D.P."/>
            <person name="Barbian K.D."/>
            <person name="Ricklefs S.M."/>
            <person name="Hernandez M.M."/>
            <person name="Narla N.P."/>
            <person name="Patel R.B."/>
            <person name="Porcella S.F."/>
            <person name="Nash T.E."/>
        </authorList>
    </citation>
    <scope>NUCLEOTIDE SEQUENCE [LARGE SCALE GENOMIC DNA]</scope>
    <source>
        <strain evidence="3 4">GS</strain>
    </source>
</reference>
<dbReference type="PANTHER" id="PTHR23275">
    <property type="entry name" value="CABRIOLET.-RELATED"/>
    <property type="match status" value="1"/>
</dbReference>
<evidence type="ECO:0000313" key="4">
    <source>
        <dbReference type="Proteomes" id="UP000018040"/>
    </source>
</evidence>
<evidence type="ECO:0000256" key="1">
    <source>
        <dbReference type="SAM" id="Phobius"/>
    </source>
</evidence>
<evidence type="ECO:0000256" key="2">
    <source>
        <dbReference type="SAM" id="SignalP"/>
    </source>
</evidence>
<dbReference type="EMBL" id="AHHH01000305">
    <property type="protein sequence ID" value="ESU40149.1"/>
    <property type="molecule type" value="Genomic_DNA"/>
</dbReference>
<dbReference type="SMART" id="SM00261">
    <property type="entry name" value="FU"/>
    <property type="match status" value="4"/>
</dbReference>
<feature type="transmembrane region" description="Helical" evidence="1">
    <location>
        <begin position="412"/>
        <end position="436"/>
    </location>
</feature>
<keyword evidence="1" id="KW-0812">Transmembrane</keyword>
<feature type="chain" id="PRO_5004751777" evidence="2">
    <location>
        <begin position="18"/>
        <end position="441"/>
    </location>
</feature>
<dbReference type="PANTHER" id="PTHR23275:SF100">
    <property type="entry name" value="EGF-LIKE DOMAIN-CONTAINING PROTEIN"/>
    <property type="match status" value="1"/>
</dbReference>
<comment type="caution">
    <text evidence="3">The sequence shown here is derived from an EMBL/GenBank/DDBJ whole genome shotgun (WGS) entry which is preliminary data.</text>
</comment>
<dbReference type="OrthoDB" id="430044at2759"/>
<dbReference type="Gene3D" id="2.10.220.10">
    <property type="entry name" value="Hormone Receptor, Insulin-like Growth Factor Receptor 1, Chain A, domain 2"/>
    <property type="match status" value="2"/>
</dbReference>
<dbReference type="SUPFAM" id="SSF57184">
    <property type="entry name" value="Growth factor receptor domain"/>
    <property type="match status" value="2"/>
</dbReference>
<accession>V6TNI1</accession>
<keyword evidence="1" id="KW-1133">Transmembrane helix</keyword>
<sequence>MSGKLLLIGLALQLAWAVLHGADGGASHRSRMQCGDKVGATLEGRTYAGVRGCAECILDGSATAVTCTRCAKGLYLKTDGGVTSCVSAAECSKGQFPTSDSNGGSVCVECSDTTKGGIDNCAECSLLTSKARSSTVLITCTKCSDNALSPVGDACLRKCPAGSYETTTTPDNTRVCTPCHSSCAGCNNDPSQNSCTSCYPGFVLSLRNGDPIGPCIPQCTEEFGINCEPGACTASIAGSKYCSKCKSGFVPVDGVCVPVTQRTIPGCNSGSDGTCASCTDSYFPQSGGCYNTQTFPGNRLCMDAQSGKCTSCANGQTADNSGSCPSCPDGCDLCDKSNTETCEGCFPGYYLSGTKCIKCNTSNESITGVKDCVSCAPPDNDQGSVTCYVIQPGVSPNDPSVNKGGSRLSTGAIAGISIVIILIIGGLAGFLCWWFLCHKKK</sequence>
<name>V6TNI1_GIAIN</name>
<organism evidence="3 4">
    <name type="scientific">Giardia intestinalis</name>
    <name type="common">Giardia lamblia</name>
    <dbReference type="NCBI Taxonomy" id="5741"/>
    <lineage>
        <taxon>Eukaryota</taxon>
        <taxon>Metamonada</taxon>
        <taxon>Diplomonadida</taxon>
        <taxon>Hexamitidae</taxon>
        <taxon>Giardiinae</taxon>
        <taxon>Giardia</taxon>
    </lineage>
</organism>
<keyword evidence="2" id="KW-0732">Signal</keyword>
<dbReference type="VEuPathDB" id="GiardiaDB:QR46_4906"/>
<keyword evidence="1" id="KW-0472">Membrane</keyword>
<dbReference type="Proteomes" id="UP000018040">
    <property type="component" value="Unassembled WGS sequence"/>
</dbReference>
<dbReference type="VEuPathDB" id="GiardiaDB:GL50803_00115158"/>
<dbReference type="InterPro" id="IPR006212">
    <property type="entry name" value="Furin_repeat"/>
</dbReference>
<dbReference type="Pfam" id="PF03302">
    <property type="entry name" value="VSP"/>
    <property type="match status" value="1"/>
</dbReference>